<protein>
    <recommendedName>
        <fullName evidence="2">Microbial-type PARG catalytic domain-containing protein</fullName>
    </recommendedName>
</protein>
<dbReference type="GeneID" id="67013683"/>
<dbReference type="SUPFAM" id="SSF52949">
    <property type="entry name" value="Macro domain-like"/>
    <property type="match status" value="1"/>
</dbReference>
<feature type="compositionally biased region" description="Basic and acidic residues" evidence="1">
    <location>
        <begin position="1"/>
        <end position="15"/>
    </location>
</feature>
<dbReference type="InterPro" id="IPR012664">
    <property type="entry name" value="CHP02452"/>
</dbReference>
<dbReference type="Pfam" id="PF10021">
    <property type="entry name" value="PARG_cat_microb"/>
    <property type="match status" value="1"/>
</dbReference>
<dbReference type="NCBIfam" id="TIGR02452">
    <property type="entry name" value="TIGR02452 family protein"/>
    <property type="match status" value="1"/>
</dbReference>
<dbReference type="Gene3D" id="3.40.220.10">
    <property type="entry name" value="Leucine Aminopeptidase, subunit E, domain 1"/>
    <property type="match status" value="1"/>
</dbReference>
<organism evidence="3 4">
    <name type="scientific">Alternaria atra</name>
    <dbReference type="NCBI Taxonomy" id="119953"/>
    <lineage>
        <taxon>Eukaryota</taxon>
        <taxon>Fungi</taxon>
        <taxon>Dikarya</taxon>
        <taxon>Ascomycota</taxon>
        <taxon>Pezizomycotina</taxon>
        <taxon>Dothideomycetes</taxon>
        <taxon>Pleosporomycetidae</taxon>
        <taxon>Pleosporales</taxon>
        <taxon>Pleosporineae</taxon>
        <taxon>Pleosporaceae</taxon>
        <taxon>Alternaria</taxon>
        <taxon>Alternaria sect. Ulocladioides</taxon>
    </lineage>
</organism>
<evidence type="ECO:0000313" key="4">
    <source>
        <dbReference type="Proteomes" id="UP000676310"/>
    </source>
</evidence>
<feature type="compositionally biased region" description="Low complexity" evidence="1">
    <location>
        <begin position="16"/>
        <end position="33"/>
    </location>
</feature>
<feature type="compositionally biased region" description="Basic and acidic residues" evidence="1">
    <location>
        <begin position="38"/>
        <end position="50"/>
    </location>
</feature>
<evidence type="ECO:0000256" key="1">
    <source>
        <dbReference type="SAM" id="MobiDB-lite"/>
    </source>
</evidence>
<dbReference type="OrthoDB" id="9985428at2759"/>
<accession>A0A8J2I1C6</accession>
<dbReference type="RefSeq" id="XP_043165797.1">
    <property type="nucleotide sequence ID" value="XM_043309862.1"/>
</dbReference>
<dbReference type="InterPro" id="IPR043472">
    <property type="entry name" value="Macro_dom-like"/>
</dbReference>
<dbReference type="Proteomes" id="UP000676310">
    <property type="component" value="Unassembled WGS sequence"/>
</dbReference>
<keyword evidence="4" id="KW-1185">Reference proteome</keyword>
<feature type="domain" description="Microbial-type PARG catalytic" evidence="2">
    <location>
        <begin position="166"/>
        <end position="262"/>
    </location>
</feature>
<feature type="region of interest" description="Disordered" evidence="1">
    <location>
        <begin position="1"/>
        <end position="50"/>
    </location>
</feature>
<name>A0A8J2I1C6_9PLEO</name>
<dbReference type="EMBL" id="CAJRGZ010000015">
    <property type="protein sequence ID" value="CAG5148864.1"/>
    <property type="molecule type" value="Genomic_DNA"/>
</dbReference>
<dbReference type="InterPro" id="IPR019261">
    <property type="entry name" value="PARG_cat_microbial"/>
</dbReference>
<proteinExistence type="predicted"/>
<comment type="caution">
    <text evidence="3">The sequence shown here is derived from an EMBL/GenBank/DDBJ whole genome shotgun (WGS) entry which is preliminary data.</text>
</comment>
<feature type="compositionally biased region" description="Basic and acidic residues" evidence="1">
    <location>
        <begin position="167"/>
        <end position="196"/>
    </location>
</feature>
<dbReference type="PANTHER" id="PTHR35596:SF1">
    <property type="entry name" value="MICROBIAL-TYPE PARG CATALYTIC DOMAIN-CONTAINING PROTEIN"/>
    <property type="match status" value="1"/>
</dbReference>
<reference evidence="3" key="1">
    <citation type="submission" date="2021-05" db="EMBL/GenBank/DDBJ databases">
        <authorList>
            <person name="Stam R."/>
        </authorList>
    </citation>
    <scope>NUCLEOTIDE SEQUENCE</scope>
    <source>
        <strain evidence="3">CS162</strain>
    </source>
</reference>
<dbReference type="AlphaFoldDB" id="A0A8J2I1C6"/>
<evidence type="ECO:0000259" key="2">
    <source>
        <dbReference type="Pfam" id="PF10021"/>
    </source>
</evidence>
<sequence length="401" mass="44436">MEQRSILDFLKKPDSARSASSRPQQSRSGPYRRNNINAREHYSSSKYRAPDRRRNMSLRLVADETKEVLPDIRAGLPSEFDVEWSCLESLDHPDSAPLPVECCPALMTPCIIRVLNMDSFDAAIQLDPSHTVRQHVTKKRLNTNKENGKPAIDLNVKTDTPMEDVATPEKVEEKGQQPEVKTQESEIKKQPKDATTSEKVTPVAVLNLASERSPGGGWQKGALAQEECLCYRSSLYLSLDRKFYPIPTLSAIYSPNVVLIRESMSNGHKLLIGVQSHDLPAVSVISVAALRLPDLSDDGKTFGNPGARCHTKKNIRLILRVAARHGHRKLVLGALGCGVFGNPPRDVANCFLEVFREAEFQGGWWEKIVFAVLDNVNGPDGGKDGKGNFGQFYQVLNGQVV</sequence>
<evidence type="ECO:0000313" key="3">
    <source>
        <dbReference type="EMBL" id="CAG5148864.1"/>
    </source>
</evidence>
<gene>
    <name evidence="3" type="ORF">ALTATR162_LOCUS2258</name>
</gene>
<feature type="region of interest" description="Disordered" evidence="1">
    <location>
        <begin position="144"/>
        <end position="199"/>
    </location>
</feature>
<dbReference type="PANTHER" id="PTHR35596">
    <property type="entry name" value="DUF2263 DOMAIN-CONTAINING PROTEIN"/>
    <property type="match status" value="1"/>
</dbReference>